<name>A0A8D9G150_BRACM</name>
<sequence length="66" mass="7735">VTKPISFTREGSILFCLVNTISFLPVGFLLYLAISSLRWRILLCFLIQIWANIKVFIFFTQVCYEQ</sequence>
<organism evidence="2 3">
    <name type="scientific">Brassica campestris</name>
    <name type="common">Field mustard</name>
    <dbReference type="NCBI Taxonomy" id="3711"/>
    <lineage>
        <taxon>Eukaryota</taxon>
        <taxon>Viridiplantae</taxon>
        <taxon>Streptophyta</taxon>
        <taxon>Embryophyta</taxon>
        <taxon>Tracheophyta</taxon>
        <taxon>Spermatophyta</taxon>
        <taxon>Magnoliopsida</taxon>
        <taxon>eudicotyledons</taxon>
        <taxon>Gunneridae</taxon>
        <taxon>Pentapetalae</taxon>
        <taxon>rosids</taxon>
        <taxon>malvids</taxon>
        <taxon>Brassicales</taxon>
        <taxon>Brassicaceae</taxon>
        <taxon>Brassiceae</taxon>
        <taxon>Brassica</taxon>
    </lineage>
</organism>
<feature type="transmembrane region" description="Helical" evidence="1">
    <location>
        <begin position="41"/>
        <end position="60"/>
    </location>
</feature>
<protein>
    <submittedName>
        <fullName evidence="2">Uncharacterized protein</fullName>
    </submittedName>
</protein>
<reference evidence="2 3" key="1">
    <citation type="submission" date="2021-07" db="EMBL/GenBank/DDBJ databases">
        <authorList>
            <consortium name="Genoscope - CEA"/>
            <person name="William W."/>
        </authorList>
    </citation>
    <scope>NUCLEOTIDE SEQUENCE [LARGE SCALE GENOMIC DNA]</scope>
</reference>
<dbReference type="Gramene" id="A09p46480.2_BraZ1">
    <property type="protein sequence ID" value="A09p46480.2_BraZ1.CDS.1"/>
    <property type="gene ID" value="A09g46480.2_BraZ1"/>
</dbReference>
<proteinExistence type="predicted"/>
<evidence type="ECO:0000313" key="3">
    <source>
        <dbReference type="Proteomes" id="UP000694005"/>
    </source>
</evidence>
<keyword evidence="1" id="KW-1133">Transmembrane helix</keyword>
<dbReference type="Proteomes" id="UP000694005">
    <property type="component" value="Chromosome A09"/>
</dbReference>
<keyword evidence="1" id="KW-0472">Membrane</keyword>
<dbReference type="AlphaFoldDB" id="A0A8D9G150"/>
<evidence type="ECO:0000313" key="2">
    <source>
        <dbReference type="EMBL" id="CAG7864181.1"/>
    </source>
</evidence>
<keyword evidence="1" id="KW-0812">Transmembrane</keyword>
<dbReference type="EMBL" id="LS974625">
    <property type="protein sequence ID" value="CAG7864181.1"/>
    <property type="molecule type" value="Genomic_DNA"/>
</dbReference>
<feature type="non-terminal residue" evidence="2">
    <location>
        <position position="1"/>
    </location>
</feature>
<gene>
    <name evidence="2" type="ORF">BRAPAZ1V2_A09P46480.2</name>
</gene>
<accession>A0A8D9G150</accession>
<feature type="transmembrane region" description="Helical" evidence="1">
    <location>
        <begin position="12"/>
        <end position="34"/>
    </location>
</feature>
<evidence type="ECO:0000256" key="1">
    <source>
        <dbReference type="SAM" id="Phobius"/>
    </source>
</evidence>